<feature type="coiled-coil region" evidence="1">
    <location>
        <begin position="478"/>
        <end position="512"/>
    </location>
</feature>
<dbReference type="EMBL" id="AGCI01000019">
    <property type="protein sequence ID" value="EHM45275.1"/>
    <property type="molecule type" value="Genomic_DNA"/>
</dbReference>
<feature type="domain" description="Tape measure protein N-terminal" evidence="3">
    <location>
        <begin position="71"/>
        <end position="258"/>
    </location>
</feature>
<feature type="coiled-coil region" evidence="1">
    <location>
        <begin position="317"/>
        <end position="351"/>
    </location>
</feature>
<accession>G9Y3T1</accession>
<evidence type="ECO:0000256" key="1">
    <source>
        <dbReference type="SAM" id="Coils"/>
    </source>
</evidence>
<reference evidence="4 5" key="1">
    <citation type="submission" date="2011-08" db="EMBL/GenBank/DDBJ databases">
        <authorList>
            <person name="Weinstock G."/>
            <person name="Sodergren E."/>
            <person name="Clifton S."/>
            <person name="Fulton L."/>
            <person name="Fulton B."/>
            <person name="Courtney L."/>
            <person name="Fronick C."/>
            <person name="Harrison M."/>
            <person name="Strong C."/>
            <person name="Farmer C."/>
            <person name="Delahaunty K."/>
            <person name="Markovic C."/>
            <person name="Hall O."/>
            <person name="Minx P."/>
            <person name="Tomlinson C."/>
            <person name="Mitreva M."/>
            <person name="Hou S."/>
            <person name="Chen J."/>
            <person name="Wollam A."/>
            <person name="Pepin K.H."/>
            <person name="Johnson M."/>
            <person name="Bhonagiri V."/>
            <person name="Zhang X."/>
            <person name="Suruliraj S."/>
            <person name="Warren W."/>
            <person name="Chinwalla A."/>
            <person name="Mardis E.R."/>
            <person name="Wilson R.K."/>
        </authorList>
    </citation>
    <scope>NUCLEOTIDE SEQUENCE [LARGE SCALE GENOMIC DNA]</scope>
    <source>
        <strain evidence="4 5">ATCC 51873</strain>
    </source>
</reference>
<gene>
    <name evidence="4" type="ORF">HMPREF0454_01211</name>
</gene>
<sequence>MASEQEVGNIVYTVQMDVAKLISEQQKVNDRLDKMNSQFEKTGKTVDNTSKSFASLTKIAGALTAALSVSAVAQYADAWTSLNNKLANSVRAGESLVGVTERVFNITQATRSSLDATASLYARLERATREYGTSAGDLAKLTTIINQGFVVSGATAQEAENAIIQLSQGLASGALRGEEFNSVNDQGNRLIVALADSLGVTTGEMRSLAAQGKLTTDVVVNGLLSQGNKIGSEFVQTTTTISQALQVAGNNITKFFGESSSVKTGVSIFNDVVITLSQNIDVLSGALTIAAGVMGSRYVGALYLATKAKVTDAAATVNQQVQEYKTAKAVMASAQAEIANAQAIKASEQAKARALATQSAVNRQLGLNVSYQQEYAAIQSKIIAADNAEAAAKTRLAAATTQASVATRSYASAVSLVKGVLGLIGGPAGFAMLAGAAIFYYYQQAQQAKQESIAFADSLDSVISKMKEMNSTQLAAEIAKAERSIINQKDAIVDLQAEMDNLQQKKAFIEQAANIRGAEAVAEDYASIQRDIDIQAGKVDAAETKLSQTISKTGILRAQLNGTLQSGIELLKRDGEEAGIAAGMMNHLGNSLDFASRAKDKFNSSSIQIPVSKEADKFNSQLEQQNELLSITDKRLRAVTKARMEAESRGGNVNQVNTAGDLAGKQYDLEKAESERGQTTKNTAKAESQAEQAEKKRVKTLQDLSNEIEVAALKSKGLNREAAQLAAVQELGAGATQAQIQQAQQQAGQIFDIQQQAADKKAAIDADSAAKAKQQRDLDNAQLDRQLKAGDVTFEQSQQRRAQIAADYSKAIADA</sequence>
<organism evidence="4 5">
    <name type="scientific">Hafnia alvei ATCC 51873</name>
    <dbReference type="NCBI Taxonomy" id="1002364"/>
    <lineage>
        <taxon>Bacteria</taxon>
        <taxon>Pseudomonadati</taxon>
        <taxon>Pseudomonadota</taxon>
        <taxon>Gammaproteobacteria</taxon>
        <taxon>Enterobacterales</taxon>
        <taxon>Hafniaceae</taxon>
        <taxon>Hafnia</taxon>
    </lineage>
</organism>
<dbReference type="Pfam" id="PF20155">
    <property type="entry name" value="TMP_3"/>
    <property type="match status" value="1"/>
</dbReference>
<feature type="region of interest" description="Disordered" evidence="2">
    <location>
        <begin position="671"/>
        <end position="699"/>
    </location>
</feature>
<dbReference type="RefSeq" id="WP_004090864.1">
    <property type="nucleotide sequence ID" value="NZ_JH417497.1"/>
</dbReference>
<evidence type="ECO:0000313" key="4">
    <source>
        <dbReference type="EMBL" id="EHM45275.1"/>
    </source>
</evidence>
<name>G9Y3T1_HAFAL</name>
<protein>
    <submittedName>
        <fullName evidence="4">Tape measure domain protein</fullName>
    </submittedName>
</protein>
<dbReference type="NCBIfam" id="TIGR02675">
    <property type="entry name" value="tape_meas_nterm"/>
    <property type="match status" value="1"/>
</dbReference>
<dbReference type="HOGENOM" id="CLU_008236_1_1_6"/>
<keyword evidence="1" id="KW-0175">Coiled coil</keyword>
<evidence type="ECO:0000313" key="5">
    <source>
        <dbReference type="Proteomes" id="UP000005959"/>
    </source>
</evidence>
<proteinExistence type="predicted"/>
<feature type="non-terminal residue" evidence="4">
    <location>
        <position position="815"/>
    </location>
</feature>
<evidence type="ECO:0000259" key="3">
    <source>
        <dbReference type="Pfam" id="PF20155"/>
    </source>
</evidence>
<dbReference type="AlphaFoldDB" id="G9Y3T1"/>
<dbReference type="Proteomes" id="UP000005959">
    <property type="component" value="Unassembled WGS sequence"/>
</dbReference>
<comment type="caution">
    <text evidence="4">The sequence shown here is derived from an EMBL/GenBank/DDBJ whole genome shotgun (WGS) entry which is preliminary data.</text>
</comment>
<evidence type="ECO:0000256" key="2">
    <source>
        <dbReference type="SAM" id="MobiDB-lite"/>
    </source>
</evidence>
<dbReference type="InterPro" id="IPR013491">
    <property type="entry name" value="Tape_meas_N"/>
</dbReference>